<feature type="transmembrane region" description="Helical" evidence="16">
    <location>
        <begin position="1308"/>
        <end position="1332"/>
    </location>
</feature>
<gene>
    <name evidence="19" type="ORF">AWRI4619_LOCUS802</name>
</gene>
<evidence type="ECO:0000259" key="18">
    <source>
        <dbReference type="PROSITE" id="PS51292"/>
    </source>
</evidence>
<evidence type="ECO:0000256" key="9">
    <source>
        <dbReference type="ARBA" id="ARBA00022786"/>
    </source>
</evidence>
<dbReference type="GO" id="GO:0036503">
    <property type="term" value="P:ERAD pathway"/>
    <property type="evidence" value="ECO:0007669"/>
    <property type="project" value="TreeGrafter"/>
</dbReference>
<evidence type="ECO:0000256" key="4">
    <source>
        <dbReference type="ARBA" id="ARBA00012483"/>
    </source>
</evidence>
<feature type="region of interest" description="Disordered" evidence="15">
    <location>
        <begin position="1"/>
        <end position="30"/>
    </location>
</feature>
<evidence type="ECO:0000256" key="11">
    <source>
        <dbReference type="ARBA" id="ARBA00022989"/>
    </source>
</evidence>
<dbReference type="PROSITE" id="PS50089">
    <property type="entry name" value="ZF_RING_2"/>
    <property type="match status" value="1"/>
</dbReference>
<feature type="transmembrane region" description="Helical" evidence="16">
    <location>
        <begin position="115"/>
        <end position="136"/>
    </location>
</feature>
<dbReference type="Pfam" id="PF12906">
    <property type="entry name" value="RINGv"/>
    <property type="match status" value="1"/>
</dbReference>
<keyword evidence="9" id="KW-0833">Ubl conjugation pathway</keyword>
<comment type="subcellular location">
    <subcellularLocation>
        <location evidence="2">Membrane</location>
        <topology evidence="2">Multi-pass membrane protein</topology>
    </subcellularLocation>
</comment>
<evidence type="ECO:0000256" key="8">
    <source>
        <dbReference type="ARBA" id="ARBA00022771"/>
    </source>
</evidence>
<keyword evidence="11 16" id="KW-1133">Transmembrane helix</keyword>
<evidence type="ECO:0000256" key="1">
    <source>
        <dbReference type="ARBA" id="ARBA00000900"/>
    </source>
</evidence>
<dbReference type="SMART" id="SM00744">
    <property type="entry name" value="RINGv"/>
    <property type="match status" value="1"/>
</dbReference>
<keyword evidence="5" id="KW-0808">Transferase</keyword>
<evidence type="ECO:0000313" key="19">
    <source>
        <dbReference type="EMBL" id="CAD0082235.1"/>
    </source>
</evidence>
<feature type="transmembrane region" description="Helical" evidence="16">
    <location>
        <begin position="1529"/>
        <end position="1553"/>
    </location>
</feature>
<comment type="pathway">
    <text evidence="3">Protein modification; protein ubiquitination.</text>
</comment>
<dbReference type="Proteomes" id="UP000716446">
    <property type="component" value="Unassembled WGS sequence"/>
</dbReference>
<keyword evidence="7" id="KW-0479">Metal-binding</keyword>
<reference evidence="19" key="1">
    <citation type="submission" date="2020-06" db="EMBL/GenBank/DDBJ databases">
        <authorList>
            <person name="Onetto C."/>
        </authorList>
    </citation>
    <scope>NUCLEOTIDE SEQUENCE</scope>
</reference>
<dbReference type="GO" id="GO:0061630">
    <property type="term" value="F:ubiquitin protein ligase activity"/>
    <property type="evidence" value="ECO:0007669"/>
    <property type="project" value="UniProtKB-EC"/>
</dbReference>
<feature type="transmembrane region" description="Helical" evidence="16">
    <location>
        <begin position="1405"/>
        <end position="1429"/>
    </location>
</feature>
<organism evidence="19 20">
    <name type="scientific">Aureobasidium vineae</name>
    <dbReference type="NCBI Taxonomy" id="2773715"/>
    <lineage>
        <taxon>Eukaryota</taxon>
        <taxon>Fungi</taxon>
        <taxon>Dikarya</taxon>
        <taxon>Ascomycota</taxon>
        <taxon>Pezizomycotina</taxon>
        <taxon>Dothideomycetes</taxon>
        <taxon>Dothideomycetidae</taxon>
        <taxon>Dothideales</taxon>
        <taxon>Saccotheciaceae</taxon>
        <taxon>Aureobasidium</taxon>
    </lineage>
</organism>
<feature type="transmembrane region" description="Helical" evidence="16">
    <location>
        <begin position="780"/>
        <end position="802"/>
    </location>
</feature>
<dbReference type="InterPro" id="IPR013083">
    <property type="entry name" value="Znf_RING/FYVE/PHD"/>
</dbReference>
<evidence type="ECO:0000256" key="15">
    <source>
        <dbReference type="SAM" id="MobiDB-lite"/>
    </source>
</evidence>
<evidence type="ECO:0000313" key="20">
    <source>
        <dbReference type="Proteomes" id="UP000716446"/>
    </source>
</evidence>
<dbReference type="Gene3D" id="3.30.40.10">
    <property type="entry name" value="Zinc/RING finger domain, C3HC4 (zinc finger)"/>
    <property type="match status" value="1"/>
</dbReference>
<dbReference type="SUPFAM" id="SSF57850">
    <property type="entry name" value="RING/U-box"/>
    <property type="match status" value="1"/>
</dbReference>
<keyword evidence="8 13" id="KW-0863">Zinc-finger</keyword>
<keyword evidence="6 16" id="KW-0812">Transmembrane</keyword>
<evidence type="ECO:0000256" key="14">
    <source>
        <dbReference type="SAM" id="Coils"/>
    </source>
</evidence>
<dbReference type="GO" id="GO:0008270">
    <property type="term" value="F:zinc ion binding"/>
    <property type="evidence" value="ECO:0007669"/>
    <property type="project" value="UniProtKB-KW"/>
</dbReference>
<dbReference type="Pfam" id="PF23113">
    <property type="entry name" value="MARCHF6_C"/>
    <property type="match status" value="1"/>
</dbReference>
<feature type="compositionally biased region" description="Polar residues" evidence="15">
    <location>
        <begin position="484"/>
        <end position="500"/>
    </location>
</feature>
<dbReference type="PANTHER" id="PTHR13145:SF0">
    <property type="entry name" value="E3 UBIQUITIN-PROTEIN LIGASE MARCHF6"/>
    <property type="match status" value="1"/>
</dbReference>
<evidence type="ECO:0000256" key="5">
    <source>
        <dbReference type="ARBA" id="ARBA00022679"/>
    </source>
</evidence>
<dbReference type="EMBL" id="CAIJEN010000001">
    <property type="protein sequence ID" value="CAD0082235.1"/>
    <property type="molecule type" value="Genomic_DNA"/>
</dbReference>
<feature type="region of interest" description="Disordered" evidence="15">
    <location>
        <begin position="441"/>
        <end position="634"/>
    </location>
</feature>
<feature type="transmembrane region" description="Helical" evidence="16">
    <location>
        <begin position="1352"/>
        <end position="1369"/>
    </location>
</feature>
<comment type="catalytic activity">
    <reaction evidence="1">
        <text>S-ubiquitinyl-[E2 ubiquitin-conjugating enzyme]-L-cysteine + [acceptor protein]-L-lysine = [E2 ubiquitin-conjugating enzyme]-L-cysteine + N(6)-ubiquitinyl-[acceptor protein]-L-lysine.</text>
        <dbReference type="EC" id="2.3.2.27"/>
    </reaction>
</comment>
<evidence type="ECO:0000256" key="13">
    <source>
        <dbReference type="PROSITE-ProRule" id="PRU00175"/>
    </source>
</evidence>
<feature type="domain" description="RING-CH-type" evidence="18">
    <location>
        <begin position="26"/>
        <end position="87"/>
    </location>
</feature>
<keyword evidence="10" id="KW-0862">Zinc</keyword>
<evidence type="ECO:0000256" key="7">
    <source>
        <dbReference type="ARBA" id="ARBA00022723"/>
    </source>
</evidence>
<keyword evidence="20" id="KW-1185">Reference proteome</keyword>
<evidence type="ECO:0000256" key="2">
    <source>
        <dbReference type="ARBA" id="ARBA00004141"/>
    </source>
</evidence>
<dbReference type="PANTHER" id="PTHR13145">
    <property type="entry name" value="SSM4 PROTEIN"/>
    <property type="match status" value="1"/>
</dbReference>
<evidence type="ECO:0000256" key="16">
    <source>
        <dbReference type="SAM" id="Phobius"/>
    </source>
</evidence>
<sequence length="1633" mass="181865">MSATDPASSPDIMNDPQFDPTETSDKSPAEGDTCRICRSEGSAAEPLFYPCKCSGSIKFVHQDCLMEWLSHSNKKHCELCKTPFRFTKLYDSHMPQTLPLPIFAKRACLHTLNYLLTWARAVTVALVWLVLLPWCIRWSWRGLFWILDAGWARDPWLAKIAHAAQHNSSTSANAAPADKEPFGLSLGKFLVNTLFYPLKPLGQPAMYSALNTQPEASFVPPYSSLLSDVKAVNNLTSHVWLNRFILDVLEGDIITINVVVVFILVFLIREWVVQQQPIINAAAHIRDAEIQLDVAERAAQRLQDLEAAALEDETLRPAVERYRHIFDQLPGDREHPEVDSTQFIGWYSMETLMDNAGMPHEFEGEDHEDFMEGFEEAGEELLEQIKLAEDSGISRADIAENLWAILDNLGPTEKDLWREYLLREGETKYMLLSNLPHDKVGFSDNEHSGAGLAPPESEVESDTDDDNEDEPRRRPAMPPRDASSHAQRVIQSLEEPSNNSEDGDHRDTELDGESSSGSWQSITASSNSEPSKTTRSPQSPLRVTDNGQDDQETTAASSTGHERSTESQPVDATAESNESPSDEIVFQDSPEGTVQVSSEGSSIDAQRAAQSPTEEPTTPQQNMVSQSIQPAEPRRGPISRLFDWFWADIVVEEDENDLLPGIFDEEIVRNEAEEAPFVHIHGGEHVHEPENAPDPEVLQAAAEAGLDAEAIEDAEDLEGVLELIGMQGPLAGLAQTAVFCGFLITATLWIAIGVPYFFGKIALLFLGDPITSMIMTPLRIVSVVADAIVDVTVYVGGAATYFGSQMLTQLLSLLLGSIFQKLGLGYVESLAKRAHYAANGAGARLTELFDGDGPVELGPLMKSMQARQSLLNMKSETAQIVEFIVRGVSGILYHMQNSTAPDMLKVVNETTARALQHTAASFTWIRTILRQGLSEAVNDGTFTFTIKQDDSSLDPSLAVWTNEDRCLTVLAGYILLAMIGTMYLLRKESLFSSPSLQSIEKSFADLLKQAGGVLKVILIISIEMLAFPLYCGMLLDSALLPLFENASLASRLAFASRSPWLFVFLHWFIGTCYMFHFALFVSMCRRVLRSGVLYFIRDPDDPTFHPVRDVLERSVTTQLRKIAFSGLVYGGLVIVCLGGAIWSTSRFGVFPIRWARPEADLEFPIDFLGYNLLAPVVAAYLFPSKGMEKVFGKWLKLCARSLRLSQFLFGERRKIEEGHLQGESWISIFNPWKDQRAIVKSKNFVKDGKYVRAPATDQVRIPRGERVFLEVNEDDQRVDGSNTSNGIHGRQPENFIQVYIPPWFRVRILTFISCLWMFAIAMGFGVTVVPMIFGRQIISIMAPHRVAPNDLYNFSVGITVLGIVLQALFNGQKAFESIRHTTSRQNLAAVGANVRKQTWRLVRSAYVYGFAVVIVPTLFALVLELYLILPLRTYMGPAALVQENADVVPDHSLGAKVTLNNTTLADFAKAQTAELVVASHTFHILQDWTLGFIYGRVVLRLLLLSRTSRPAAALRMITRDGFTNPNVKLATRAFVLPTLLLFSIVLICPLLIASVLDVTNLISASIRTKVYRYSYPICASQVLGLWCTWELSEGLRRWRGRIKDEVYLIGERLHNLGERRPPEGSKSVVRRHS</sequence>
<evidence type="ECO:0000259" key="17">
    <source>
        <dbReference type="PROSITE" id="PS50089"/>
    </source>
</evidence>
<feature type="transmembrane region" description="Helical" evidence="16">
    <location>
        <begin position="1163"/>
        <end position="1183"/>
    </location>
</feature>
<accession>A0A9N8J878</accession>
<comment type="caution">
    <text evidence="19">The sequence shown here is derived from an EMBL/GenBank/DDBJ whole genome shotgun (WGS) entry which is preliminary data.</text>
</comment>
<name>A0A9N8J878_9PEZI</name>
<feature type="transmembrane region" description="Helical" evidence="16">
    <location>
        <begin position="967"/>
        <end position="985"/>
    </location>
</feature>
<feature type="compositionally biased region" description="Acidic residues" evidence="15">
    <location>
        <begin position="457"/>
        <end position="469"/>
    </location>
</feature>
<dbReference type="PROSITE" id="PS51292">
    <property type="entry name" value="ZF_RING_CH"/>
    <property type="match status" value="1"/>
</dbReference>
<feature type="transmembrane region" description="Helical" evidence="16">
    <location>
        <begin position="1060"/>
        <end position="1081"/>
    </location>
</feature>
<dbReference type="InterPro" id="IPR001841">
    <property type="entry name" value="Znf_RING"/>
</dbReference>
<dbReference type="InterPro" id="IPR056521">
    <property type="entry name" value="MARCHF6-like_C"/>
</dbReference>
<feature type="compositionally biased region" description="Polar residues" evidence="15">
    <location>
        <begin position="513"/>
        <end position="541"/>
    </location>
</feature>
<proteinExistence type="predicted"/>
<keyword evidence="14" id="KW-0175">Coiled coil</keyword>
<feature type="transmembrane region" description="Helical" evidence="16">
    <location>
        <begin position="1016"/>
        <end position="1040"/>
    </location>
</feature>
<feature type="compositionally biased region" description="Polar residues" evidence="15">
    <location>
        <begin position="566"/>
        <end position="579"/>
    </location>
</feature>
<keyword evidence="12 16" id="KW-0472">Membrane</keyword>
<evidence type="ECO:0000256" key="3">
    <source>
        <dbReference type="ARBA" id="ARBA00004906"/>
    </source>
</evidence>
<evidence type="ECO:0000256" key="6">
    <source>
        <dbReference type="ARBA" id="ARBA00022692"/>
    </source>
</evidence>
<dbReference type="FunFam" id="3.30.40.10:FF:000287">
    <property type="entry name" value="RING finger membrane protein"/>
    <property type="match status" value="1"/>
</dbReference>
<feature type="transmembrane region" description="Helical" evidence="16">
    <location>
        <begin position="736"/>
        <end position="759"/>
    </location>
</feature>
<dbReference type="InterPro" id="IPR011016">
    <property type="entry name" value="Znf_RING-CH"/>
</dbReference>
<evidence type="ECO:0000256" key="12">
    <source>
        <dbReference type="ARBA" id="ARBA00023136"/>
    </source>
</evidence>
<dbReference type="CDD" id="cd16702">
    <property type="entry name" value="RING_CH-C4HC3_MARCH6"/>
    <property type="match status" value="1"/>
</dbReference>
<feature type="transmembrane region" description="Helical" evidence="16">
    <location>
        <begin position="1122"/>
        <end position="1143"/>
    </location>
</feature>
<protein>
    <recommendedName>
        <fullName evidence="4">RING-type E3 ubiquitin transferase</fullName>
        <ecNumber evidence="4">2.3.2.27</ecNumber>
    </recommendedName>
</protein>
<dbReference type="GO" id="GO:0005789">
    <property type="term" value="C:endoplasmic reticulum membrane"/>
    <property type="evidence" value="ECO:0007669"/>
    <property type="project" value="TreeGrafter"/>
</dbReference>
<feature type="compositionally biased region" description="Polar residues" evidence="15">
    <location>
        <begin position="590"/>
        <end position="629"/>
    </location>
</feature>
<feature type="domain" description="RING-type" evidence="17">
    <location>
        <begin position="34"/>
        <end position="81"/>
    </location>
</feature>
<dbReference type="EC" id="2.3.2.27" evidence="4"/>
<evidence type="ECO:0000256" key="10">
    <source>
        <dbReference type="ARBA" id="ARBA00022833"/>
    </source>
</evidence>
<feature type="coiled-coil region" evidence="14">
    <location>
        <begin position="285"/>
        <end position="312"/>
    </location>
</feature>